<reference evidence="2" key="1">
    <citation type="submission" date="2020-01" db="EMBL/GenBank/DDBJ databases">
        <authorList>
            <person name="Seo Y.L."/>
        </authorList>
    </citation>
    <scope>NUCLEOTIDE SEQUENCE</scope>
    <source>
        <strain evidence="2">R11</strain>
    </source>
</reference>
<feature type="chain" id="PRO_5037270380" evidence="1">
    <location>
        <begin position="20"/>
        <end position="828"/>
    </location>
</feature>
<name>A0A966DT32_9SPHI</name>
<evidence type="ECO:0000313" key="3">
    <source>
        <dbReference type="Proteomes" id="UP000638732"/>
    </source>
</evidence>
<sequence length="828" mass="90223">MKKTLLISLFAMASGLCKAQTTISINADTITKPTYKYEADLSKNITLIFLKNPAATSIKITDGEGGAKTIKSSFSKAEQVSFTFPMASDGRTLTGSAGGIPPLPFIIKTPVIINYNGHTLTISNKTSTIAGTTSTTGLKTAAGTAAPKDDTPDKTISPMRGIEIHDAIYASNLYNAGKTTDLIALLNDIYTLSKKSGDPETYNWKNNPFINPVLNNLSTYDALIANPQGGVNLSGFISGVGNTDVTTVVDGIAKFLVKRTKQELTVNFFQHFKELLNKPKYKDISLLFPNTVQTLNSIDQDIYQYSNYINTLRSAFEQDFSLLLDNMPKVVNEGNFKDYFAKHTDVKYSALLSLFVARELINDTHPGKIIETLPQVDVDSLSQPFPGAISTIQLFSKSLRARGSKQYWTTPDTLKMLISKDDPEFIAAKFYLGFIYEKAKLISFGTANNSLAEYLKPVAASTDSIKKYIAYIQKFGQLTHNVESSVLQIKNNTTNQEPDALYHRLFDNFADVLQQVYEVRALPYINKSVSFKPVMADYIMAFRKANDLAMDIAQKNYGSSATDAFALYMQFLQIKQDQPTIINSNKLTIANRTDTLTAPATPFKALATVNSKGTTSTADFANNQVAIQDGAIQVGAFLSKYGNFMANMVKAKNSDDVEAAIDAIALPVGSASLKKHSPFSIALNAYVGPYLGAEKIKGVDDKYKANAYGITAPIGFSINFGLSPKKPGAASLSAFLSVIDLGAPVAFRFADDKTEQVPSIKLKDIVSPGAFLSFGIPKVPVSLNAGWQMGPRLRDLTDTNATTSGSTYGRWSISLVVDIPILNFYKTN</sequence>
<evidence type="ECO:0000256" key="1">
    <source>
        <dbReference type="SAM" id="SignalP"/>
    </source>
</evidence>
<proteinExistence type="predicted"/>
<dbReference type="AlphaFoldDB" id="A0A966DT32"/>
<dbReference type="RefSeq" id="WP_166586188.1">
    <property type="nucleotide sequence ID" value="NZ_WWEO01000042.1"/>
</dbReference>
<reference evidence="2" key="2">
    <citation type="submission" date="2020-10" db="EMBL/GenBank/DDBJ databases">
        <title>Mucilaginibacter sp. nov., isolated from soil.</title>
        <authorList>
            <person name="Jeon C.O."/>
        </authorList>
    </citation>
    <scope>NUCLEOTIDE SEQUENCE</scope>
    <source>
        <strain evidence="2">R11</strain>
    </source>
</reference>
<keyword evidence="1" id="KW-0732">Signal</keyword>
<gene>
    <name evidence="2" type="ORF">GSY63_12725</name>
</gene>
<evidence type="ECO:0000313" key="2">
    <source>
        <dbReference type="EMBL" id="NCD70225.1"/>
    </source>
</evidence>
<feature type="signal peptide" evidence="1">
    <location>
        <begin position="1"/>
        <end position="19"/>
    </location>
</feature>
<accession>A0A966DT32</accession>
<comment type="caution">
    <text evidence="2">The sequence shown here is derived from an EMBL/GenBank/DDBJ whole genome shotgun (WGS) entry which is preliminary data.</text>
</comment>
<dbReference type="Proteomes" id="UP000638732">
    <property type="component" value="Unassembled WGS sequence"/>
</dbReference>
<organism evidence="2 3">
    <name type="scientific">Mucilaginibacter agri</name>
    <dbReference type="NCBI Taxonomy" id="2695265"/>
    <lineage>
        <taxon>Bacteria</taxon>
        <taxon>Pseudomonadati</taxon>
        <taxon>Bacteroidota</taxon>
        <taxon>Sphingobacteriia</taxon>
        <taxon>Sphingobacteriales</taxon>
        <taxon>Sphingobacteriaceae</taxon>
        <taxon>Mucilaginibacter</taxon>
    </lineage>
</organism>
<keyword evidence="3" id="KW-1185">Reference proteome</keyword>
<dbReference type="EMBL" id="WWEO01000042">
    <property type="protein sequence ID" value="NCD70225.1"/>
    <property type="molecule type" value="Genomic_DNA"/>
</dbReference>
<protein>
    <submittedName>
        <fullName evidence="2">Uncharacterized protein</fullName>
    </submittedName>
</protein>